<feature type="transmembrane region" description="Helical" evidence="1">
    <location>
        <begin position="41"/>
        <end position="61"/>
    </location>
</feature>
<gene>
    <name evidence="2" type="ORF">UT18_C0007G0065</name>
</gene>
<evidence type="ECO:0000313" key="2">
    <source>
        <dbReference type="EMBL" id="KKQ94809.1"/>
    </source>
</evidence>
<protein>
    <recommendedName>
        <fullName evidence="4">DUF378 domain-containing protein</fullName>
    </recommendedName>
</protein>
<dbReference type="PANTHER" id="PTHR37304">
    <property type="entry name" value="MEMBRANE PROTEIN-RELATED"/>
    <property type="match status" value="1"/>
</dbReference>
<dbReference type="PANTHER" id="PTHR37304:SF1">
    <property type="entry name" value="MEMBRANE PROTEIN"/>
    <property type="match status" value="1"/>
</dbReference>
<feature type="transmembrane region" description="Helical" evidence="1">
    <location>
        <begin position="9"/>
        <end position="29"/>
    </location>
</feature>
<keyword evidence="1" id="KW-0472">Membrane</keyword>
<evidence type="ECO:0000256" key="1">
    <source>
        <dbReference type="SAM" id="Phobius"/>
    </source>
</evidence>
<dbReference type="Proteomes" id="UP000034207">
    <property type="component" value="Unassembled WGS sequence"/>
</dbReference>
<proteinExistence type="predicted"/>
<dbReference type="Pfam" id="PF04070">
    <property type="entry name" value="DUF378"/>
    <property type="match status" value="1"/>
</dbReference>
<evidence type="ECO:0008006" key="4">
    <source>
        <dbReference type="Google" id="ProtNLM"/>
    </source>
</evidence>
<organism evidence="2 3">
    <name type="scientific">candidate division CPR2 bacterium GW2011_GWC2_39_10</name>
    <dbReference type="NCBI Taxonomy" id="1618345"/>
    <lineage>
        <taxon>Bacteria</taxon>
        <taxon>Bacteria division CPR2</taxon>
    </lineage>
</organism>
<dbReference type="AlphaFoldDB" id="A0A0G0P9K4"/>
<keyword evidence="1" id="KW-1133">Transmembrane helix</keyword>
<reference evidence="2 3" key="1">
    <citation type="journal article" date="2015" name="Nature">
        <title>rRNA introns, odd ribosomes, and small enigmatic genomes across a large radiation of phyla.</title>
        <authorList>
            <person name="Brown C.T."/>
            <person name="Hug L.A."/>
            <person name="Thomas B.C."/>
            <person name="Sharon I."/>
            <person name="Castelle C.J."/>
            <person name="Singh A."/>
            <person name="Wilkins M.J."/>
            <person name="Williams K.H."/>
            <person name="Banfield J.F."/>
        </authorList>
    </citation>
    <scope>NUCLEOTIDE SEQUENCE [LARGE SCALE GENOMIC DNA]</scope>
</reference>
<accession>A0A0G0P9K4</accession>
<dbReference type="EMBL" id="LBVV01000007">
    <property type="protein sequence ID" value="KKQ94809.1"/>
    <property type="molecule type" value="Genomic_DNA"/>
</dbReference>
<comment type="caution">
    <text evidence="2">The sequence shown here is derived from an EMBL/GenBank/DDBJ whole genome shotgun (WGS) entry which is preliminary data.</text>
</comment>
<name>A0A0G0P9K4_UNCC2</name>
<dbReference type="InterPro" id="IPR007211">
    <property type="entry name" value="DUF378"/>
</dbReference>
<evidence type="ECO:0000313" key="3">
    <source>
        <dbReference type="Proteomes" id="UP000034207"/>
    </source>
</evidence>
<sequence>MKRSAVEWIAYYLVIVGALNWGFVGLFDFDIVAKILGEATALARIVYSLVGISGLYLIYLVGVKES</sequence>
<dbReference type="STRING" id="1618345.UT18_C0007G0065"/>
<keyword evidence="1" id="KW-0812">Transmembrane</keyword>